<evidence type="ECO:0000313" key="7">
    <source>
        <dbReference type="Proteomes" id="UP000287502"/>
    </source>
</evidence>
<name>A0A3R5UYT9_9BACT</name>
<dbReference type="SUPFAM" id="SSF53850">
    <property type="entry name" value="Periplasmic binding protein-like II"/>
    <property type="match status" value="1"/>
</dbReference>
<dbReference type="Gene3D" id="1.10.10.10">
    <property type="entry name" value="Winged helix-like DNA-binding domain superfamily/Winged helix DNA-binding domain"/>
    <property type="match status" value="1"/>
</dbReference>
<dbReference type="Pfam" id="PF00126">
    <property type="entry name" value="HTH_1"/>
    <property type="match status" value="1"/>
</dbReference>
<dbReference type="Pfam" id="PF03466">
    <property type="entry name" value="LysR_substrate"/>
    <property type="match status" value="1"/>
</dbReference>
<evidence type="ECO:0000313" key="6">
    <source>
        <dbReference type="EMBL" id="QAR33806.1"/>
    </source>
</evidence>
<protein>
    <submittedName>
        <fullName evidence="6">LysR family transcriptional regulator</fullName>
    </submittedName>
</protein>
<dbReference type="PANTHER" id="PTHR30126:SF91">
    <property type="entry name" value="LYSR FAMILY TRANSCRIPTIONAL REGULATOR"/>
    <property type="match status" value="1"/>
</dbReference>
<organism evidence="6 7">
    <name type="scientific">Geovibrio thiophilus</name>
    <dbReference type="NCBI Taxonomy" id="139438"/>
    <lineage>
        <taxon>Bacteria</taxon>
        <taxon>Pseudomonadati</taxon>
        <taxon>Deferribacterota</taxon>
        <taxon>Deferribacteres</taxon>
        <taxon>Deferribacterales</taxon>
        <taxon>Geovibrionaceae</taxon>
        <taxon>Geovibrio</taxon>
    </lineage>
</organism>
<comment type="similarity">
    <text evidence="1">Belongs to the LysR transcriptional regulatory family.</text>
</comment>
<dbReference type="EMBL" id="CP035108">
    <property type="protein sequence ID" value="QAR33806.1"/>
    <property type="molecule type" value="Genomic_DNA"/>
</dbReference>
<evidence type="ECO:0000256" key="3">
    <source>
        <dbReference type="ARBA" id="ARBA00023125"/>
    </source>
</evidence>
<dbReference type="Proteomes" id="UP000287502">
    <property type="component" value="Chromosome"/>
</dbReference>
<dbReference type="PROSITE" id="PS50931">
    <property type="entry name" value="HTH_LYSR"/>
    <property type="match status" value="1"/>
</dbReference>
<evidence type="ECO:0000256" key="2">
    <source>
        <dbReference type="ARBA" id="ARBA00023015"/>
    </source>
</evidence>
<dbReference type="RefSeq" id="WP_128467091.1">
    <property type="nucleotide sequence ID" value="NZ_CP035108.1"/>
</dbReference>
<feature type="domain" description="HTH lysR-type" evidence="5">
    <location>
        <begin position="3"/>
        <end position="60"/>
    </location>
</feature>
<dbReference type="OrthoDB" id="9785745at2"/>
<keyword evidence="2" id="KW-0805">Transcription regulation</keyword>
<dbReference type="GO" id="GO:0003700">
    <property type="term" value="F:DNA-binding transcription factor activity"/>
    <property type="evidence" value="ECO:0007669"/>
    <property type="project" value="InterPro"/>
</dbReference>
<dbReference type="KEGG" id="gtl:EP073_10430"/>
<sequence length="295" mass="32987">MNITLRQIEVFLSVAQFSHVGRAAEFLRISQSAVSMALSQFEDAVNERLFDRSSRKIFLNDAGKKLLPYARKAFEAASEVENFRSDGKVKGRLRIGASTTIGNYLMPFVIGGFAEKFPDTEAVMEVANTAVIARGVLEHDLDLGFTEGPVNEEELTEFFWRKDRLTVFSPKSFIEESYKSDKSAWIMREKGSGTREVFEAAMSKAGIGFKIKMELGHTEAIKKAVEAGLGIGCLSELAVSGEISRGVFRRVHFRNADFSRSLNIIIRKDKYLTASMKAFIDYCLKEDIKTAGYPD</sequence>
<dbReference type="InterPro" id="IPR005119">
    <property type="entry name" value="LysR_subst-bd"/>
</dbReference>
<dbReference type="InterPro" id="IPR036388">
    <property type="entry name" value="WH-like_DNA-bd_sf"/>
</dbReference>
<dbReference type="SUPFAM" id="SSF46785">
    <property type="entry name" value="Winged helix' DNA-binding domain"/>
    <property type="match status" value="1"/>
</dbReference>
<dbReference type="CDD" id="cd08420">
    <property type="entry name" value="PBP2_CysL_like"/>
    <property type="match status" value="1"/>
</dbReference>
<keyword evidence="7" id="KW-1185">Reference proteome</keyword>
<dbReference type="PANTHER" id="PTHR30126">
    <property type="entry name" value="HTH-TYPE TRANSCRIPTIONAL REGULATOR"/>
    <property type="match status" value="1"/>
</dbReference>
<evidence type="ECO:0000256" key="1">
    <source>
        <dbReference type="ARBA" id="ARBA00009437"/>
    </source>
</evidence>
<dbReference type="GO" id="GO:0000976">
    <property type="term" value="F:transcription cis-regulatory region binding"/>
    <property type="evidence" value="ECO:0007669"/>
    <property type="project" value="TreeGrafter"/>
</dbReference>
<proteinExistence type="inferred from homology"/>
<evidence type="ECO:0000256" key="4">
    <source>
        <dbReference type="ARBA" id="ARBA00023163"/>
    </source>
</evidence>
<dbReference type="InterPro" id="IPR036390">
    <property type="entry name" value="WH_DNA-bd_sf"/>
</dbReference>
<accession>A0A3R5UYT9</accession>
<dbReference type="Gene3D" id="3.40.190.290">
    <property type="match status" value="1"/>
</dbReference>
<reference evidence="6 7" key="1">
    <citation type="submission" date="2019-01" db="EMBL/GenBank/DDBJ databases">
        <title>Geovibrio thiophilus DSM 11263, complete genome.</title>
        <authorList>
            <person name="Spring S."/>
            <person name="Bunk B."/>
            <person name="Sproer C."/>
        </authorList>
    </citation>
    <scope>NUCLEOTIDE SEQUENCE [LARGE SCALE GENOMIC DNA]</scope>
    <source>
        <strain evidence="6 7">DSM 11263</strain>
    </source>
</reference>
<evidence type="ECO:0000259" key="5">
    <source>
        <dbReference type="PROSITE" id="PS50931"/>
    </source>
</evidence>
<keyword evidence="4" id="KW-0804">Transcription</keyword>
<keyword evidence="3" id="KW-0238">DNA-binding</keyword>
<dbReference type="AlphaFoldDB" id="A0A3R5UYT9"/>
<gene>
    <name evidence="6" type="ORF">EP073_10430</name>
</gene>
<dbReference type="InterPro" id="IPR000847">
    <property type="entry name" value="LysR_HTH_N"/>
</dbReference>